<feature type="transmembrane region" description="Helical" evidence="1">
    <location>
        <begin position="52"/>
        <end position="70"/>
    </location>
</feature>
<proteinExistence type="predicted"/>
<gene>
    <name evidence="2" type="ORF">WAX74_10700</name>
</gene>
<dbReference type="RefSeq" id="WP_336497660.1">
    <property type="nucleotide sequence ID" value="NZ_JBAWSY010000006.1"/>
</dbReference>
<keyword evidence="1" id="KW-1133">Transmembrane helix</keyword>
<dbReference type="EMBL" id="JBAWSY010000006">
    <property type="protein sequence ID" value="MEI4770105.1"/>
    <property type="molecule type" value="Genomic_DNA"/>
</dbReference>
<name>A0ABU8F567_9BACI</name>
<reference evidence="2 3" key="1">
    <citation type="submission" date="2024-01" db="EMBL/GenBank/DDBJ databases">
        <title>Seven novel Bacillus-like species.</title>
        <authorList>
            <person name="Liu G."/>
        </authorList>
    </citation>
    <scope>NUCLEOTIDE SEQUENCE [LARGE SCALE GENOMIC DNA]</scope>
    <source>
        <strain evidence="2 3">FJAT-51614</strain>
    </source>
</reference>
<organism evidence="2 3">
    <name type="scientific">Psychrobacillus mangrovi</name>
    <dbReference type="NCBI Taxonomy" id="3117745"/>
    <lineage>
        <taxon>Bacteria</taxon>
        <taxon>Bacillati</taxon>
        <taxon>Bacillota</taxon>
        <taxon>Bacilli</taxon>
        <taxon>Bacillales</taxon>
        <taxon>Bacillaceae</taxon>
        <taxon>Psychrobacillus</taxon>
    </lineage>
</organism>
<comment type="caution">
    <text evidence="2">The sequence shown here is derived from an EMBL/GenBank/DDBJ whole genome shotgun (WGS) entry which is preliminary data.</text>
</comment>
<sequence length="75" mass="8480">MNRNISLILGSTFILTSGIIFTIERLTAYVYWFAQTNTGEYPTVPEIPLFDNLFTGLFFVIGIALLVIAFKKEKS</sequence>
<protein>
    <submittedName>
        <fullName evidence="2">Uncharacterized protein</fullName>
    </submittedName>
</protein>
<keyword evidence="1" id="KW-0472">Membrane</keyword>
<keyword evidence="3" id="KW-1185">Reference proteome</keyword>
<accession>A0ABU8F567</accession>
<evidence type="ECO:0000313" key="3">
    <source>
        <dbReference type="Proteomes" id="UP001364890"/>
    </source>
</evidence>
<evidence type="ECO:0000256" key="1">
    <source>
        <dbReference type="SAM" id="Phobius"/>
    </source>
</evidence>
<evidence type="ECO:0000313" key="2">
    <source>
        <dbReference type="EMBL" id="MEI4770105.1"/>
    </source>
</evidence>
<keyword evidence="1" id="KW-0812">Transmembrane</keyword>
<feature type="transmembrane region" description="Helical" evidence="1">
    <location>
        <begin position="7"/>
        <end position="32"/>
    </location>
</feature>
<dbReference type="Proteomes" id="UP001364890">
    <property type="component" value="Unassembled WGS sequence"/>
</dbReference>